<dbReference type="PANTHER" id="PTHR44229:SF8">
    <property type="entry name" value="ALCOHOL DEHYDROGENASE-RELATED"/>
    <property type="match status" value="1"/>
</dbReference>
<reference evidence="4" key="1">
    <citation type="submission" date="2005-10" db="EMBL/GenBank/DDBJ databases">
        <authorList>
            <person name="Loftus B.J."/>
            <person name="Nene V.M."/>
            <person name="Hannick L.I."/>
            <person name="Bidwell S."/>
            <person name="Haas B."/>
            <person name="Amedeo P."/>
            <person name="Orvis J."/>
            <person name="Wortman J.R."/>
            <person name="White O.R."/>
            <person name="Salzberg S."/>
            <person name="Shumway M."/>
            <person name="Koo H."/>
            <person name="Zhao Y."/>
            <person name="Holmes M."/>
            <person name="Miller J."/>
            <person name="Schatz M."/>
            <person name="Pop M."/>
            <person name="Pai G."/>
            <person name="Utterback T."/>
            <person name="Rogers Y.-H."/>
            <person name="Kravitz S."/>
            <person name="Fraser C.M."/>
        </authorList>
    </citation>
    <scope>NUCLEOTIDE SEQUENCE</scope>
    <source>
        <strain evidence="4">Liverpool</strain>
    </source>
</reference>
<proteinExistence type="inferred from homology"/>
<dbReference type="Proteomes" id="UP000682892">
    <property type="component" value="Unassembled WGS sequence"/>
</dbReference>
<dbReference type="VEuPathDB" id="VectorBase:AAEL017547"/>
<dbReference type="PhylomeDB" id="J9EB58"/>
<dbReference type="Gene3D" id="3.40.50.720">
    <property type="entry name" value="NAD(P)-binding Rossmann-like Domain"/>
    <property type="match status" value="1"/>
</dbReference>
<accession>J9EB58</accession>
<evidence type="ECO:0000256" key="2">
    <source>
        <dbReference type="ARBA" id="ARBA00023002"/>
    </source>
</evidence>
<dbReference type="AlphaFoldDB" id="J9EB58"/>
<dbReference type="PRINTS" id="PR01167">
    <property type="entry name" value="INSADHFAMILY"/>
</dbReference>
<dbReference type="STRING" id="7159.J9EB58"/>
<reference evidence="4" key="3">
    <citation type="submission" date="2012-09" db="EMBL/GenBank/DDBJ databases">
        <authorList>
            <consortium name="VectorBase"/>
        </authorList>
    </citation>
    <scope>NUCLEOTIDE SEQUENCE</scope>
    <source>
        <strain evidence="4">Liverpool</strain>
    </source>
</reference>
<protein>
    <submittedName>
        <fullName evidence="4">AAEL017547-PA</fullName>
    </submittedName>
</protein>
<dbReference type="EMBL" id="CH477819">
    <property type="protein sequence ID" value="EJY57951.1"/>
    <property type="molecule type" value="Genomic_DNA"/>
</dbReference>
<dbReference type="SUPFAM" id="SSF51735">
    <property type="entry name" value="NAD(P)-binding Rossmann-fold domains"/>
    <property type="match status" value="1"/>
</dbReference>
<gene>
    <name evidence="4" type="ORF">AaeL_AAEL017547</name>
</gene>
<sequence length="264" mass="28445">MALECRSAVVIGGSGGIGMEMCKHLLTNGLSKLAILDINELSQEIESDIKRCNASADVVSIKCDIANKSNLSDVICNQVYTKFGYIDLLVNSVAILDERDPDRMIAINLTGVINSSLLALKLMSKEYSGGRGGTIVNVSSIAGLEPSWMCVYAASKFGVTGFSRSLADTQIYNRTGVKCITICPGKTDTGLLKQFHDKENSLFSRKESKPTDYDSQSPSVVAECLLKAVLDGENGSVWIANGGKTYKLELPENQFLNLIAGKQT</sequence>
<dbReference type="InterPro" id="IPR002347">
    <property type="entry name" value="SDR_fam"/>
</dbReference>
<organism evidence="4 5">
    <name type="scientific">Aedes aegypti</name>
    <name type="common">Yellowfever mosquito</name>
    <name type="synonym">Culex aegypti</name>
    <dbReference type="NCBI Taxonomy" id="7159"/>
    <lineage>
        <taxon>Eukaryota</taxon>
        <taxon>Metazoa</taxon>
        <taxon>Ecdysozoa</taxon>
        <taxon>Arthropoda</taxon>
        <taxon>Hexapoda</taxon>
        <taxon>Insecta</taxon>
        <taxon>Pterygota</taxon>
        <taxon>Neoptera</taxon>
        <taxon>Endopterygota</taxon>
        <taxon>Diptera</taxon>
        <taxon>Nematocera</taxon>
        <taxon>Culicoidea</taxon>
        <taxon>Culicidae</taxon>
        <taxon>Culicinae</taxon>
        <taxon>Aedini</taxon>
        <taxon>Aedes</taxon>
        <taxon>Stegomyia</taxon>
    </lineage>
</organism>
<dbReference type="PRINTS" id="PR00080">
    <property type="entry name" value="SDRFAMILY"/>
</dbReference>
<dbReference type="GO" id="GO:0016616">
    <property type="term" value="F:oxidoreductase activity, acting on the CH-OH group of donors, NAD or NADP as acceptor"/>
    <property type="evidence" value="ECO:0007669"/>
    <property type="project" value="TreeGrafter"/>
</dbReference>
<dbReference type="PANTHER" id="PTHR44229">
    <property type="entry name" value="15-HYDROXYPROSTAGLANDIN DEHYDROGENASE [NAD(+)]"/>
    <property type="match status" value="1"/>
</dbReference>
<dbReference type="HOGENOM" id="CLU_010194_2_16_1"/>
<dbReference type="InterPro" id="IPR020904">
    <property type="entry name" value="Sc_DH/Rdtase_CS"/>
</dbReference>
<dbReference type="Pfam" id="PF00106">
    <property type="entry name" value="adh_short"/>
    <property type="match status" value="1"/>
</dbReference>
<dbReference type="OrthoDB" id="417891at2759"/>
<dbReference type="KEGG" id="aag:23687967"/>
<evidence type="ECO:0000256" key="3">
    <source>
        <dbReference type="RuleBase" id="RU000363"/>
    </source>
</evidence>
<dbReference type="PaxDb" id="7159-AAEL017547-PA"/>
<dbReference type="InterPro" id="IPR036291">
    <property type="entry name" value="NAD(P)-bd_dom_sf"/>
</dbReference>
<evidence type="ECO:0000256" key="1">
    <source>
        <dbReference type="ARBA" id="ARBA00006484"/>
    </source>
</evidence>
<dbReference type="GO" id="GO:0005737">
    <property type="term" value="C:cytoplasm"/>
    <property type="evidence" value="ECO:0007669"/>
    <property type="project" value="TreeGrafter"/>
</dbReference>
<dbReference type="eggNOG" id="KOG4169">
    <property type="taxonomic scope" value="Eukaryota"/>
</dbReference>
<evidence type="ECO:0000313" key="5">
    <source>
        <dbReference type="Proteomes" id="UP000682892"/>
    </source>
</evidence>
<dbReference type="PROSITE" id="PS00061">
    <property type="entry name" value="ADH_SHORT"/>
    <property type="match status" value="1"/>
</dbReference>
<keyword evidence="2" id="KW-0560">Oxidoreductase</keyword>
<evidence type="ECO:0000313" key="4">
    <source>
        <dbReference type="EMBL" id="EJY57951.1"/>
    </source>
</evidence>
<name>J9EB58_AEDAE</name>
<reference evidence="4" key="2">
    <citation type="journal article" date="2007" name="Science">
        <title>Genome sequence of Aedes aegypti, a major arbovirus vector.</title>
        <authorList>
            <person name="Nene V."/>
            <person name="Wortman J.R."/>
            <person name="Lawson D."/>
            <person name="Haas B."/>
            <person name="Kodira C."/>
            <person name="Tu Z.J."/>
            <person name="Loftus B."/>
            <person name="Xi Z."/>
            <person name="Megy K."/>
            <person name="Grabherr M."/>
            <person name="Ren Q."/>
            <person name="Zdobnov E.M."/>
            <person name="Lobo N.F."/>
            <person name="Campbell K.S."/>
            <person name="Brown S.E."/>
            <person name="Bonaldo M.F."/>
            <person name="Zhu J."/>
            <person name="Sinkins S.P."/>
            <person name="Hogenkamp D.G."/>
            <person name="Amedeo P."/>
            <person name="Arensburger P."/>
            <person name="Atkinson P.W."/>
            <person name="Bidwell S."/>
            <person name="Biedler J."/>
            <person name="Birney E."/>
            <person name="Bruggner R.V."/>
            <person name="Costas J."/>
            <person name="Coy M.R."/>
            <person name="Crabtree J."/>
            <person name="Crawford M."/>
            <person name="Debruyn B."/>
            <person name="Decaprio D."/>
            <person name="Eiglmeier K."/>
            <person name="Eisenstadt E."/>
            <person name="El-Dorry H."/>
            <person name="Gelbart W.M."/>
            <person name="Gomes S.L."/>
            <person name="Hammond M."/>
            <person name="Hannick L.I."/>
            <person name="Hogan J.R."/>
            <person name="Holmes M.H."/>
            <person name="Jaffe D."/>
            <person name="Johnston J.S."/>
            <person name="Kennedy R.C."/>
            <person name="Koo H."/>
            <person name="Kravitz S."/>
            <person name="Kriventseva E.V."/>
            <person name="Kulp D."/>
            <person name="Labutti K."/>
            <person name="Lee E."/>
            <person name="Li S."/>
            <person name="Lovin D.D."/>
            <person name="Mao C."/>
            <person name="Mauceli E."/>
            <person name="Menck C.F."/>
            <person name="Miller J.R."/>
            <person name="Montgomery P."/>
            <person name="Mori A."/>
            <person name="Nascimento A.L."/>
            <person name="Naveira H.F."/>
            <person name="Nusbaum C."/>
            <person name="O'leary S."/>
            <person name="Orvis J."/>
            <person name="Pertea M."/>
            <person name="Quesneville H."/>
            <person name="Reidenbach K.R."/>
            <person name="Rogers Y.H."/>
            <person name="Roth C.W."/>
            <person name="Schneider J.R."/>
            <person name="Schatz M."/>
            <person name="Shumway M."/>
            <person name="Stanke M."/>
            <person name="Stinson E.O."/>
            <person name="Tubio J.M."/>
            <person name="Vanzee J.P."/>
            <person name="Verjovski-Almeida S."/>
            <person name="Werner D."/>
            <person name="White O."/>
            <person name="Wyder S."/>
            <person name="Zeng Q."/>
            <person name="Zhao Q."/>
            <person name="Zhao Y."/>
            <person name="Hill C.A."/>
            <person name="Raikhel A.S."/>
            <person name="Soares M.B."/>
            <person name="Knudson D.L."/>
            <person name="Lee N.H."/>
            <person name="Galagan J."/>
            <person name="Salzberg S.L."/>
            <person name="Paulsen I.T."/>
            <person name="Dimopoulos G."/>
            <person name="Collins F.H."/>
            <person name="Birren B."/>
            <person name="Fraser-Liggett C.M."/>
            <person name="Severson D.W."/>
        </authorList>
    </citation>
    <scope>NUCLEOTIDE SEQUENCE [LARGE SCALE GENOMIC DNA]</scope>
    <source>
        <strain evidence="4">Liverpool</strain>
    </source>
</reference>
<comment type="similarity">
    <text evidence="1 3">Belongs to the short-chain dehydrogenases/reductases (SDR) family.</text>
</comment>